<dbReference type="KEGG" id="psco:LY89DRAFT_729225"/>
<dbReference type="AlphaFoldDB" id="A0A194XN88"/>
<dbReference type="GeneID" id="28829084"/>
<keyword evidence="1" id="KW-0472">Membrane</keyword>
<dbReference type="OrthoDB" id="4696326at2759"/>
<protein>
    <submittedName>
        <fullName evidence="2">Uncharacterized protein</fullName>
    </submittedName>
</protein>
<dbReference type="InParanoid" id="A0A194XN88"/>
<organism evidence="2 3">
    <name type="scientific">Mollisia scopiformis</name>
    <name type="common">Conifer needle endophyte fungus</name>
    <name type="synonym">Phialocephala scopiformis</name>
    <dbReference type="NCBI Taxonomy" id="149040"/>
    <lineage>
        <taxon>Eukaryota</taxon>
        <taxon>Fungi</taxon>
        <taxon>Dikarya</taxon>
        <taxon>Ascomycota</taxon>
        <taxon>Pezizomycotina</taxon>
        <taxon>Leotiomycetes</taxon>
        <taxon>Helotiales</taxon>
        <taxon>Mollisiaceae</taxon>
        <taxon>Mollisia</taxon>
    </lineage>
</organism>
<evidence type="ECO:0000256" key="1">
    <source>
        <dbReference type="SAM" id="Phobius"/>
    </source>
</evidence>
<dbReference type="RefSeq" id="XP_018076075.1">
    <property type="nucleotide sequence ID" value="XM_018219358.1"/>
</dbReference>
<evidence type="ECO:0000313" key="2">
    <source>
        <dbReference type="EMBL" id="KUJ21720.1"/>
    </source>
</evidence>
<accession>A0A194XN88</accession>
<keyword evidence="1" id="KW-0812">Transmembrane</keyword>
<keyword evidence="1" id="KW-1133">Transmembrane helix</keyword>
<gene>
    <name evidence="2" type="ORF">LY89DRAFT_729225</name>
</gene>
<keyword evidence="3" id="KW-1185">Reference proteome</keyword>
<sequence length="272" mass="29392">MKSAQPKHDDVGTPVSEISSLSAAQTPIDDGKHVVISPAEKAAYFPDEKICMPVGEGIEVHQSGPNNASRLLPPPIYEVGELPERQYRPPFWKRHLLWIMAGVVILIILIGILVGLVVASHNGRSGQMKPMVVNNTRNSVASSGLFLKDGTWNMHIFSQNTTGGISLQVALDGNSFNPPQKVPLTIMPKIGSPMAATAEQDEATGVVMINLFYLSGEHNITMSAITCASGSAKCNTISNCLLPTNIPVNEYTGLSAVNVNDSEDWRVYYHDN</sequence>
<dbReference type="Gene3D" id="2.120.10.70">
    <property type="entry name" value="Fucose-specific lectin"/>
    <property type="match status" value="1"/>
</dbReference>
<evidence type="ECO:0000313" key="3">
    <source>
        <dbReference type="Proteomes" id="UP000070700"/>
    </source>
</evidence>
<reference evidence="2 3" key="1">
    <citation type="submission" date="2015-10" db="EMBL/GenBank/DDBJ databases">
        <title>Full genome of DAOMC 229536 Phialocephala scopiformis, a fungal endophyte of spruce producing the potent anti-insectan compound rugulosin.</title>
        <authorList>
            <consortium name="DOE Joint Genome Institute"/>
            <person name="Walker A.K."/>
            <person name="Frasz S.L."/>
            <person name="Seifert K.A."/>
            <person name="Miller J.D."/>
            <person name="Mondo S.J."/>
            <person name="Labutti K."/>
            <person name="Lipzen A."/>
            <person name="Dockter R."/>
            <person name="Kennedy M."/>
            <person name="Grigoriev I.V."/>
            <person name="Spatafora J.W."/>
        </authorList>
    </citation>
    <scope>NUCLEOTIDE SEQUENCE [LARGE SCALE GENOMIC DNA]</scope>
    <source>
        <strain evidence="2 3">CBS 120377</strain>
    </source>
</reference>
<proteinExistence type="predicted"/>
<dbReference type="Proteomes" id="UP000070700">
    <property type="component" value="Unassembled WGS sequence"/>
</dbReference>
<name>A0A194XN88_MOLSC</name>
<feature type="transmembrane region" description="Helical" evidence="1">
    <location>
        <begin position="96"/>
        <end position="119"/>
    </location>
</feature>
<dbReference type="EMBL" id="KQ947407">
    <property type="protein sequence ID" value="KUJ21720.1"/>
    <property type="molecule type" value="Genomic_DNA"/>
</dbReference>